<evidence type="ECO:0000313" key="3">
    <source>
        <dbReference type="Proteomes" id="UP001500751"/>
    </source>
</evidence>
<dbReference type="Pfam" id="PF02467">
    <property type="entry name" value="Whib"/>
    <property type="match status" value="1"/>
</dbReference>
<dbReference type="Proteomes" id="UP001500751">
    <property type="component" value="Unassembled WGS sequence"/>
</dbReference>
<dbReference type="EMBL" id="BAAAQN010000013">
    <property type="protein sequence ID" value="GAA2027488.1"/>
    <property type="molecule type" value="Genomic_DNA"/>
</dbReference>
<protein>
    <recommendedName>
        <fullName evidence="1">4Fe-4S Wbl-type domain-containing protein</fullName>
    </recommendedName>
</protein>
<dbReference type="InterPro" id="IPR034768">
    <property type="entry name" value="4FE4S_WBL"/>
</dbReference>
<feature type="domain" description="4Fe-4S Wbl-type" evidence="1">
    <location>
        <begin position="53"/>
        <end position="122"/>
    </location>
</feature>
<keyword evidence="3" id="KW-1185">Reference proteome</keyword>
<accession>A0ABP5FIW5</accession>
<name>A0ABP5FIW5_9ACTN</name>
<evidence type="ECO:0000259" key="1">
    <source>
        <dbReference type="PROSITE" id="PS51674"/>
    </source>
</evidence>
<sequence>MTHVVRRAPWTSRKDFPLPIETTGDPSAEDDLHWQRVLTEIVVALTPPLRDRACEVFAPDLFLSRRRQQAAFDGEAEIPADYLAARRVCVRCPASAACEQYARVSGDRQTFLAGMTASQRRGTWGKSWEITARRTLVSELARRGATTSTIAWLLERDVSLIRRDLRMMRAGSVAEDPAA</sequence>
<comment type="caution">
    <text evidence="2">The sequence shown here is derived from an EMBL/GenBank/DDBJ whole genome shotgun (WGS) entry which is preliminary data.</text>
</comment>
<organism evidence="2 3">
    <name type="scientific">Catenulispora yoronensis</name>
    <dbReference type="NCBI Taxonomy" id="450799"/>
    <lineage>
        <taxon>Bacteria</taxon>
        <taxon>Bacillati</taxon>
        <taxon>Actinomycetota</taxon>
        <taxon>Actinomycetes</taxon>
        <taxon>Catenulisporales</taxon>
        <taxon>Catenulisporaceae</taxon>
        <taxon>Catenulispora</taxon>
    </lineage>
</organism>
<gene>
    <name evidence="2" type="ORF">GCM10009839_27830</name>
</gene>
<dbReference type="PROSITE" id="PS51674">
    <property type="entry name" value="4FE4S_WBL"/>
    <property type="match status" value="1"/>
</dbReference>
<reference evidence="3" key="1">
    <citation type="journal article" date="2019" name="Int. J. Syst. Evol. Microbiol.">
        <title>The Global Catalogue of Microorganisms (GCM) 10K type strain sequencing project: providing services to taxonomists for standard genome sequencing and annotation.</title>
        <authorList>
            <consortium name="The Broad Institute Genomics Platform"/>
            <consortium name="The Broad Institute Genome Sequencing Center for Infectious Disease"/>
            <person name="Wu L."/>
            <person name="Ma J."/>
        </authorList>
    </citation>
    <scope>NUCLEOTIDE SEQUENCE [LARGE SCALE GENOMIC DNA]</scope>
    <source>
        <strain evidence="3">JCM 16014</strain>
    </source>
</reference>
<evidence type="ECO:0000313" key="2">
    <source>
        <dbReference type="EMBL" id="GAA2027488.1"/>
    </source>
</evidence>
<proteinExistence type="predicted"/>